<accession>A0A8R7VFX2</accession>
<dbReference type="Gramene" id="TuG1812S0003258800.01.T01">
    <property type="protein sequence ID" value="TuG1812S0003258800.01.T01"/>
    <property type="gene ID" value="TuG1812S0003258800.01"/>
</dbReference>
<keyword evidence="3" id="KW-1185">Reference proteome</keyword>
<dbReference type="Gene3D" id="3.80.10.10">
    <property type="entry name" value="Ribonuclease Inhibitor"/>
    <property type="match status" value="1"/>
</dbReference>
<dbReference type="InterPro" id="IPR055357">
    <property type="entry name" value="LRR_At1g61320_AtMIF1"/>
</dbReference>
<dbReference type="InterPro" id="IPR044997">
    <property type="entry name" value="F-box_plant"/>
</dbReference>
<reference evidence="3" key="1">
    <citation type="journal article" date="2013" name="Nature">
        <title>Draft genome of the wheat A-genome progenitor Triticum urartu.</title>
        <authorList>
            <person name="Ling H.Q."/>
            <person name="Zhao S."/>
            <person name="Liu D."/>
            <person name="Wang J."/>
            <person name="Sun H."/>
            <person name="Zhang C."/>
            <person name="Fan H."/>
            <person name="Li D."/>
            <person name="Dong L."/>
            <person name="Tao Y."/>
            <person name="Gao C."/>
            <person name="Wu H."/>
            <person name="Li Y."/>
            <person name="Cui Y."/>
            <person name="Guo X."/>
            <person name="Zheng S."/>
            <person name="Wang B."/>
            <person name="Yu K."/>
            <person name="Liang Q."/>
            <person name="Yang W."/>
            <person name="Lou X."/>
            <person name="Chen J."/>
            <person name="Feng M."/>
            <person name="Jian J."/>
            <person name="Zhang X."/>
            <person name="Luo G."/>
            <person name="Jiang Y."/>
            <person name="Liu J."/>
            <person name="Wang Z."/>
            <person name="Sha Y."/>
            <person name="Zhang B."/>
            <person name="Wu H."/>
            <person name="Tang D."/>
            <person name="Shen Q."/>
            <person name="Xue P."/>
            <person name="Zou S."/>
            <person name="Wang X."/>
            <person name="Liu X."/>
            <person name="Wang F."/>
            <person name="Yang Y."/>
            <person name="An X."/>
            <person name="Dong Z."/>
            <person name="Zhang K."/>
            <person name="Zhang X."/>
            <person name="Luo M.C."/>
            <person name="Dvorak J."/>
            <person name="Tong Y."/>
            <person name="Wang J."/>
            <person name="Yang H."/>
            <person name="Li Z."/>
            <person name="Wang D."/>
            <person name="Zhang A."/>
            <person name="Wang J."/>
        </authorList>
    </citation>
    <scope>NUCLEOTIDE SEQUENCE</scope>
    <source>
        <strain evidence="3">cv. G1812</strain>
    </source>
</reference>
<dbReference type="Proteomes" id="UP000015106">
    <property type="component" value="Unassembled WGS sequence"/>
</dbReference>
<dbReference type="PANTHER" id="PTHR32153">
    <property type="entry name" value="OJ000223_09.16 PROTEIN"/>
    <property type="match status" value="1"/>
</dbReference>
<dbReference type="Pfam" id="PF23622">
    <property type="entry name" value="LRR_At1g61320_AtMIF1"/>
    <property type="match status" value="1"/>
</dbReference>
<evidence type="ECO:0000259" key="1">
    <source>
        <dbReference type="Pfam" id="PF23622"/>
    </source>
</evidence>
<reference evidence="2" key="2">
    <citation type="submission" date="2022-06" db="UniProtKB">
        <authorList>
            <consortium name="EnsemblPlants"/>
        </authorList>
    </citation>
    <scope>IDENTIFICATION</scope>
</reference>
<proteinExistence type="predicted"/>
<dbReference type="InterPro" id="IPR032675">
    <property type="entry name" value="LRR_dom_sf"/>
</dbReference>
<dbReference type="SUPFAM" id="SSF52047">
    <property type="entry name" value="RNI-like"/>
    <property type="match status" value="1"/>
</dbReference>
<dbReference type="EnsemblPlants" id="TuG1812S0003258800.01.T01">
    <property type="protein sequence ID" value="TuG1812S0003258800.01.T01"/>
    <property type="gene ID" value="TuG1812S0003258800.01"/>
</dbReference>
<feature type="domain" description="At1g61320/AtMIF1 LRR" evidence="1">
    <location>
        <begin position="118"/>
        <end position="380"/>
    </location>
</feature>
<evidence type="ECO:0000313" key="2">
    <source>
        <dbReference type="EnsemblPlants" id="TuG1812S0003258800.01.T01"/>
    </source>
</evidence>
<evidence type="ECO:0000313" key="3">
    <source>
        <dbReference type="Proteomes" id="UP000015106"/>
    </source>
</evidence>
<organism evidence="2 3">
    <name type="scientific">Triticum urartu</name>
    <name type="common">Red wild einkorn</name>
    <name type="synonym">Crithodium urartu</name>
    <dbReference type="NCBI Taxonomy" id="4572"/>
    <lineage>
        <taxon>Eukaryota</taxon>
        <taxon>Viridiplantae</taxon>
        <taxon>Streptophyta</taxon>
        <taxon>Embryophyta</taxon>
        <taxon>Tracheophyta</taxon>
        <taxon>Spermatophyta</taxon>
        <taxon>Magnoliopsida</taxon>
        <taxon>Liliopsida</taxon>
        <taxon>Poales</taxon>
        <taxon>Poaceae</taxon>
        <taxon>BOP clade</taxon>
        <taxon>Pooideae</taxon>
        <taxon>Triticodae</taxon>
        <taxon>Triticeae</taxon>
        <taxon>Triticinae</taxon>
        <taxon>Triticum</taxon>
    </lineage>
</organism>
<name>A0A8R7VFX2_TRIUA</name>
<sequence>MCEAFRAGAFSRRWRNLPRRLSLLHLDVRQFGRDTSTEAMQAFTGALLRSLSASPPPVTLSLCFFPVTNLTSIGRAVEDVVTRGETKYLEFHIRAPDGHSRLARHEFMSFSRACPVAFRWLTMLTFDNIAFDDSDIPDLISACDRLRHLTLSSCSLVEFYSPLEIHTPCSRLQKLFFIDFDCRWIALMTLPRLTELRCQSWRSENPRPVRFGQVPELRRVSLISRATPCHAPLALSECIQWTPGNLSNLHLDFVSGMIWIQMEHPKQLTAKFRNLTNVELFGIFPKYDLSWTIFFLEAAPALQNFRLSREGHLCTDYAIKTNVVWKPSKNFKHLNLKLLRMSGFEDEDKVANYIRLVMKRTVWLKRIELHGENPCKKCDAIDPTSRRPHVDEARRRRIKEKLTHKSSSSVEIIIC</sequence>
<dbReference type="AlphaFoldDB" id="A0A8R7VFX2"/>
<protein>
    <recommendedName>
        <fullName evidence="1">At1g61320/AtMIF1 LRR domain-containing protein</fullName>
    </recommendedName>
</protein>